<keyword evidence="2" id="KW-1185">Reference proteome</keyword>
<dbReference type="AlphaFoldDB" id="A0AAE0WHH3"/>
<dbReference type="EMBL" id="JAEAOA010001453">
    <property type="protein sequence ID" value="KAK3612512.1"/>
    <property type="molecule type" value="Genomic_DNA"/>
</dbReference>
<evidence type="ECO:0000313" key="1">
    <source>
        <dbReference type="EMBL" id="KAK3612512.1"/>
    </source>
</evidence>
<proteinExistence type="predicted"/>
<protein>
    <submittedName>
        <fullName evidence="1">Uncharacterized protein</fullName>
    </submittedName>
</protein>
<comment type="caution">
    <text evidence="1">The sequence shown here is derived from an EMBL/GenBank/DDBJ whole genome shotgun (WGS) entry which is preliminary data.</text>
</comment>
<gene>
    <name evidence="1" type="ORF">CHS0354_024483</name>
</gene>
<reference evidence="1" key="1">
    <citation type="journal article" date="2021" name="Genome Biol. Evol.">
        <title>A High-Quality Reference Genome for a Parasitic Bivalve with Doubly Uniparental Inheritance (Bivalvia: Unionida).</title>
        <authorList>
            <person name="Smith C.H."/>
        </authorList>
    </citation>
    <scope>NUCLEOTIDE SEQUENCE</scope>
    <source>
        <strain evidence="1">CHS0354</strain>
    </source>
</reference>
<reference evidence="1" key="2">
    <citation type="journal article" date="2021" name="Genome Biol. Evol.">
        <title>Developing a high-quality reference genome for a parasitic bivalve with doubly uniparental inheritance (Bivalvia: Unionida).</title>
        <authorList>
            <person name="Smith C.H."/>
        </authorList>
    </citation>
    <scope>NUCLEOTIDE SEQUENCE</scope>
    <source>
        <strain evidence="1">CHS0354</strain>
        <tissue evidence="1">Mantle</tissue>
    </source>
</reference>
<organism evidence="1 2">
    <name type="scientific">Potamilus streckersoni</name>
    <dbReference type="NCBI Taxonomy" id="2493646"/>
    <lineage>
        <taxon>Eukaryota</taxon>
        <taxon>Metazoa</taxon>
        <taxon>Spiralia</taxon>
        <taxon>Lophotrochozoa</taxon>
        <taxon>Mollusca</taxon>
        <taxon>Bivalvia</taxon>
        <taxon>Autobranchia</taxon>
        <taxon>Heteroconchia</taxon>
        <taxon>Palaeoheterodonta</taxon>
        <taxon>Unionida</taxon>
        <taxon>Unionoidea</taxon>
        <taxon>Unionidae</taxon>
        <taxon>Ambleminae</taxon>
        <taxon>Lampsilini</taxon>
        <taxon>Potamilus</taxon>
    </lineage>
</organism>
<reference evidence="1" key="3">
    <citation type="submission" date="2023-05" db="EMBL/GenBank/DDBJ databases">
        <authorList>
            <person name="Smith C.H."/>
        </authorList>
    </citation>
    <scope>NUCLEOTIDE SEQUENCE</scope>
    <source>
        <strain evidence="1">CHS0354</strain>
        <tissue evidence="1">Mantle</tissue>
    </source>
</reference>
<dbReference type="Proteomes" id="UP001195483">
    <property type="component" value="Unassembled WGS sequence"/>
</dbReference>
<sequence length="186" mass="21275">MYLVNLNVSVCMEQSECLIQVPVFRNTKIRKIQCNWNQGFQDSDFSLTKWMEENKLDPVKDVVGLAANQLVEELGIAKYLRSKPCILMSSSYTPNVDGWKSDCNHSLSFPSITGPVSCYVPDYCTAIDCCIDVRLIDRAFNIFVDLDACNYNLIIGIENYNRTISLLDYEWGKPDQFYLLGVVRIE</sequence>
<accession>A0AAE0WHH3</accession>
<name>A0AAE0WHH3_9BIVA</name>
<evidence type="ECO:0000313" key="2">
    <source>
        <dbReference type="Proteomes" id="UP001195483"/>
    </source>
</evidence>